<dbReference type="AlphaFoldDB" id="A0A1B0AH78"/>
<keyword evidence="1" id="KW-0812">Transmembrane</keyword>
<keyword evidence="1" id="KW-0472">Membrane</keyword>
<protein>
    <submittedName>
        <fullName evidence="2">Uncharacterized protein</fullName>
    </submittedName>
</protein>
<evidence type="ECO:0000256" key="1">
    <source>
        <dbReference type="SAM" id="Phobius"/>
    </source>
</evidence>
<evidence type="ECO:0000313" key="2">
    <source>
        <dbReference type="EnsemblMetazoa" id="GPAI045646-PA"/>
    </source>
</evidence>
<dbReference type="VEuPathDB" id="VectorBase:GPAI045646"/>
<feature type="transmembrane region" description="Helical" evidence="1">
    <location>
        <begin position="138"/>
        <end position="155"/>
    </location>
</feature>
<reference evidence="3" key="1">
    <citation type="submission" date="2014-03" db="EMBL/GenBank/DDBJ databases">
        <authorList>
            <person name="Aksoy S."/>
            <person name="Warren W."/>
            <person name="Wilson R.K."/>
        </authorList>
    </citation>
    <scope>NUCLEOTIDE SEQUENCE [LARGE SCALE GENOMIC DNA]</scope>
    <source>
        <strain evidence="3">IAEA</strain>
    </source>
</reference>
<sequence>MQKSCALNAYHTSHIKLLNYSVESAVEAEAVAAVHQVLRVPTNIVSFVTLKAIPWVICLFTGNLDILGKPVIRVNITNSCFSGSDYCDCLIGFVVILRGPFLCALLESPATGPTCRLALTKLVVGKIMRRPVGGSRHLAALIKVYLLGWAMWNIWSGLVLSQPWNTVLV</sequence>
<dbReference type="Proteomes" id="UP000092445">
    <property type="component" value="Unassembled WGS sequence"/>
</dbReference>
<proteinExistence type="predicted"/>
<dbReference type="EnsemblMetazoa" id="GPAI045646-RA">
    <property type="protein sequence ID" value="GPAI045646-PA"/>
    <property type="gene ID" value="GPAI045646"/>
</dbReference>
<keyword evidence="1" id="KW-1133">Transmembrane helix</keyword>
<organism evidence="2 3">
    <name type="scientific">Glossina pallidipes</name>
    <name type="common">Tsetse fly</name>
    <dbReference type="NCBI Taxonomy" id="7398"/>
    <lineage>
        <taxon>Eukaryota</taxon>
        <taxon>Metazoa</taxon>
        <taxon>Ecdysozoa</taxon>
        <taxon>Arthropoda</taxon>
        <taxon>Hexapoda</taxon>
        <taxon>Insecta</taxon>
        <taxon>Pterygota</taxon>
        <taxon>Neoptera</taxon>
        <taxon>Endopterygota</taxon>
        <taxon>Diptera</taxon>
        <taxon>Brachycera</taxon>
        <taxon>Muscomorpha</taxon>
        <taxon>Hippoboscoidea</taxon>
        <taxon>Glossinidae</taxon>
        <taxon>Glossina</taxon>
    </lineage>
</organism>
<evidence type="ECO:0000313" key="3">
    <source>
        <dbReference type="Proteomes" id="UP000092445"/>
    </source>
</evidence>
<keyword evidence="3" id="KW-1185">Reference proteome</keyword>
<name>A0A1B0AH78_GLOPL</name>
<accession>A0A1B0AH78</accession>
<reference evidence="2" key="2">
    <citation type="submission" date="2020-05" db="UniProtKB">
        <authorList>
            <consortium name="EnsemblMetazoa"/>
        </authorList>
    </citation>
    <scope>IDENTIFICATION</scope>
    <source>
        <strain evidence="2">IAEA</strain>
    </source>
</reference>